<dbReference type="RefSeq" id="WP_425345124.1">
    <property type="nucleotide sequence ID" value="NZ_JBGUBD010000004.1"/>
</dbReference>
<keyword evidence="8" id="KW-1185">Reference proteome</keyword>
<organism evidence="7 8">
    <name type="scientific">Natronomicrosphaera hydrolytica</name>
    <dbReference type="NCBI Taxonomy" id="3242702"/>
    <lineage>
        <taxon>Bacteria</taxon>
        <taxon>Pseudomonadati</taxon>
        <taxon>Planctomycetota</taxon>
        <taxon>Phycisphaerae</taxon>
        <taxon>Phycisphaerales</taxon>
        <taxon>Phycisphaeraceae</taxon>
        <taxon>Natronomicrosphaera</taxon>
    </lineage>
</organism>
<keyword evidence="7" id="KW-0808">Transferase</keyword>
<dbReference type="InterPro" id="IPR013969">
    <property type="entry name" value="Oligosacch_biosynth_Alg14"/>
</dbReference>
<dbReference type="Gene3D" id="3.40.50.2000">
    <property type="entry name" value="Glycogen Phosphorylase B"/>
    <property type="match status" value="1"/>
</dbReference>
<dbReference type="Proteomes" id="UP001575105">
    <property type="component" value="Unassembled WGS sequence"/>
</dbReference>
<dbReference type="PANTHER" id="PTHR12154:SF4">
    <property type="entry name" value="UDP-N-ACETYLGLUCOSAMINE TRANSFERASE SUBUNIT ALG14 HOMOLOG"/>
    <property type="match status" value="1"/>
</dbReference>
<dbReference type="PANTHER" id="PTHR12154">
    <property type="entry name" value="GLYCOSYL TRANSFERASE-RELATED"/>
    <property type="match status" value="1"/>
</dbReference>
<proteinExistence type="predicted"/>
<sequence length="172" mass="19093">MNEQVIVAEAPVSTPGERGAEATRTRRVLAVASGGGHWVQLKRLWQAFDGHEVTVVTTHAGYGDEVRCKRFRTVTDANMDTKLSLVRLAWQMAWIVFRERPDVVISTGAAPGYFAIRFGKLIRARTIWVDSLANAEKLSLSGLKVGPHADLWLTQWEHLAQQGGPYYYGSVA</sequence>
<evidence type="ECO:0000256" key="5">
    <source>
        <dbReference type="ARBA" id="ARBA00023136"/>
    </source>
</evidence>
<evidence type="ECO:0000313" key="8">
    <source>
        <dbReference type="Proteomes" id="UP001575105"/>
    </source>
</evidence>
<accession>A0ABV4U3M4</accession>
<comment type="subcellular location">
    <subcellularLocation>
        <location evidence="1">Endoplasmic reticulum membrane</location>
        <topology evidence="1">Single-pass membrane protein</topology>
    </subcellularLocation>
</comment>
<dbReference type="GO" id="GO:0016740">
    <property type="term" value="F:transferase activity"/>
    <property type="evidence" value="ECO:0007669"/>
    <property type="project" value="UniProtKB-KW"/>
</dbReference>
<comment type="caution">
    <text evidence="7">The sequence shown here is derived from an EMBL/GenBank/DDBJ whole genome shotgun (WGS) entry which is preliminary data.</text>
</comment>
<dbReference type="SUPFAM" id="SSF53756">
    <property type="entry name" value="UDP-Glycosyltransferase/glycogen phosphorylase"/>
    <property type="match status" value="1"/>
</dbReference>
<evidence type="ECO:0000256" key="2">
    <source>
        <dbReference type="ARBA" id="ARBA00022692"/>
    </source>
</evidence>
<evidence type="ECO:0000256" key="3">
    <source>
        <dbReference type="ARBA" id="ARBA00022824"/>
    </source>
</evidence>
<name>A0ABV4U3M4_9BACT</name>
<reference evidence="7 8" key="1">
    <citation type="submission" date="2024-08" db="EMBL/GenBank/DDBJ databases">
        <title>Whole-genome sequencing of halo(alkali)philic microorganisms from hypersaline lakes.</title>
        <authorList>
            <person name="Sorokin D.Y."/>
            <person name="Merkel A.Y."/>
            <person name="Messina E."/>
            <person name="Yakimov M."/>
        </authorList>
    </citation>
    <scope>NUCLEOTIDE SEQUENCE [LARGE SCALE GENOMIC DNA]</scope>
    <source>
        <strain evidence="7 8">AB-hyl4</strain>
    </source>
</reference>
<keyword evidence="4" id="KW-1133">Transmembrane helix</keyword>
<evidence type="ECO:0000256" key="6">
    <source>
        <dbReference type="SAM" id="MobiDB-lite"/>
    </source>
</evidence>
<protein>
    <submittedName>
        <fullName evidence="7">UDP-N-acetylglucosamine--LPS N-acetylglucosamine transferase</fullName>
    </submittedName>
</protein>
<feature type="region of interest" description="Disordered" evidence="6">
    <location>
        <begin position="1"/>
        <end position="21"/>
    </location>
</feature>
<evidence type="ECO:0000256" key="1">
    <source>
        <dbReference type="ARBA" id="ARBA00004389"/>
    </source>
</evidence>
<evidence type="ECO:0000256" key="4">
    <source>
        <dbReference type="ARBA" id="ARBA00022989"/>
    </source>
</evidence>
<evidence type="ECO:0000313" key="7">
    <source>
        <dbReference type="EMBL" id="MFA9478198.1"/>
    </source>
</evidence>
<dbReference type="EMBL" id="JBGUBD010000004">
    <property type="protein sequence ID" value="MFA9478198.1"/>
    <property type="molecule type" value="Genomic_DNA"/>
</dbReference>
<dbReference type="Pfam" id="PF08660">
    <property type="entry name" value="Alg14"/>
    <property type="match status" value="1"/>
</dbReference>
<gene>
    <name evidence="7" type="ORF">ACERK3_07800</name>
</gene>
<keyword evidence="2" id="KW-0812">Transmembrane</keyword>
<keyword evidence="3" id="KW-0256">Endoplasmic reticulum</keyword>
<keyword evidence="5" id="KW-0472">Membrane</keyword>